<keyword evidence="12" id="KW-0808">Transferase</keyword>
<feature type="compositionally biased region" description="Polar residues" evidence="10">
    <location>
        <begin position="569"/>
        <end position="581"/>
    </location>
</feature>
<dbReference type="GO" id="GO:0006915">
    <property type="term" value="P:apoptotic process"/>
    <property type="evidence" value="ECO:0007669"/>
    <property type="project" value="UniProtKB-KW"/>
</dbReference>
<evidence type="ECO:0000256" key="8">
    <source>
        <dbReference type="ARBA" id="ARBA00022703"/>
    </source>
</evidence>
<evidence type="ECO:0000259" key="11">
    <source>
        <dbReference type="PROSITE" id="PS50211"/>
    </source>
</evidence>
<gene>
    <name evidence="12" type="primary">Madd</name>
    <name evidence="12" type="ORF">AWC38_SpisGene9601</name>
</gene>
<dbReference type="SMART" id="SM00799">
    <property type="entry name" value="DENN"/>
    <property type="match status" value="1"/>
</dbReference>
<evidence type="ECO:0000313" key="12">
    <source>
        <dbReference type="EMBL" id="PFX25764.1"/>
    </source>
</evidence>
<keyword evidence="9" id="KW-0472">Membrane</keyword>
<dbReference type="Pfam" id="PF25328">
    <property type="entry name" value="PH_MADD"/>
    <property type="match status" value="1"/>
</dbReference>
<dbReference type="PROSITE" id="PS50211">
    <property type="entry name" value="DENN"/>
    <property type="match status" value="1"/>
</dbReference>
<dbReference type="Pfam" id="PF02141">
    <property type="entry name" value="DENN"/>
    <property type="match status" value="1"/>
</dbReference>
<dbReference type="Pfam" id="PF23629">
    <property type="entry name" value="Death_MADD"/>
    <property type="match status" value="1"/>
</dbReference>
<feature type="region of interest" description="Disordered" evidence="10">
    <location>
        <begin position="874"/>
        <end position="893"/>
    </location>
</feature>
<dbReference type="GO" id="GO:0005886">
    <property type="term" value="C:plasma membrane"/>
    <property type="evidence" value="ECO:0007669"/>
    <property type="project" value="UniProtKB-SubCell"/>
</dbReference>
<proteinExistence type="inferred from homology"/>
<name>A0A2B4S4Z4_STYPI</name>
<dbReference type="InterPro" id="IPR001194">
    <property type="entry name" value="cDENN_dom"/>
</dbReference>
<feature type="compositionally biased region" description="Basic and acidic residues" evidence="10">
    <location>
        <begin position="881"/>
        <end position="891"/>
    </location>
</feature>
<sequence length="1368" mass="152451">MIDSRTGINRKCDKNDNIIPDLNSWPVFTRTGDQRASHLARDMEEVETWIQRLFLAQAPVPGKTRVEVQLHSPEIYSPLTFAMPESNRFSLVDFPIHIPLELLGVETCLKVLTCILLEHKVVIQSRDYNALTMSVIALTSLLYPLEYMFPIIPLLPTCMNSAEQLLLAPTPFVIGVPASFFRYKSEGFQMPSDVWVVDLDSNKITVPLTADELPPLPQPEGAVLIKRLKLALQALSIPPQTVTNLNQATHLEDTGPLSPDSIKTTAVQFVFGNDVDAVDTAVSVAMVNFFTSPNILGGIKEHTRTLRLFSRPVVALQRGPFLRSRPELSEFVERLAETQSLEYYGEWLVYPSNTVFLKILKGIFDPQIIGDKGKWFSRDLEPVVYQVFDSDSKIYRESWIEVDYEPSLIFDEEEATPNNDEDDDSSSCHSSVSDLVQRMISGEINGSTPIGSHAPPFAPIRASSPVPDLQASFALPGTPAMVETMLIHKKISVESTRTDRSDSTNTDSAACSMSSGDTSSLQDEDCEDFMHSVSNPPSPKGNKKKLTSDAESEGTFVSGASSLSGSSSNTMSPTEKQSMFTNSTEAVLGLWNSFKKSTINITKPSEQENSEKPTVNGFAKRVPPYPSLPNKLSPQEEKPFFPFPGMRPKPPIPGERLQGRPTLTKQISTEKQMQSENQQFLKEVVRGVVKGDGVGWLASKKLRRLMMDESLRTVVANRLYSAPSADQNTDAVDDMPLWWNTLSSLSLGWSAPSASSSTWGTGADFTQPPVPEAKRISRSVYKGMLEVLRAAVQGFEVSVENHGIGGLASAYQYLEVAHTHYYGRDIREQTEKLARLRDDDELSVISNCDSISNLSDHSQDMSAVQSWVAETGKRHATLNGKSDKDSGHGEMSDANSEIETIMSSGSHSSEKSKEPPELIRSNSDVAALVNRREKELKEKVWRSGSIDPSKIQDMVRADRDHRTRQADKSPALAHMKLQNSLVRRNSFDRLSQVSSSIPPSPLLRKSNLNKGFRYYNGDIFPVEGEDRKKTTGRRYLFEGLLNERSALWDNMDFWENIFLDAVAAERDAVGMDQGPVEMIDRYNSLGPSEKKRLEADEDRLLATMLYNLVAFMIALNVDKDAIKKKVRRLLGKSHIGLLQSQQVNDLLDNINNLNGNDIDLKPAGSRQMLKQSFVVHSGDSMNGDVFFMEVCDDCILLRTGAGAVVERWWYEKLVNITYAPKTKVLCLWCRQKDETILNKFCTKKCKALYYCIKESLQRAADRLSDKGTGVQLGGEFPVTDLDTNESGLLQVTLEGIGLKFVKRRVHIDLCHIRNCSTQRSVFLLEEFVPATQGTIQHRFGSPMCNQICYAVLCLFSYVAASRNSNNTG</sequence>
<dbReference type="InterPro" id="IPR005112">
    <property type="entry name" value="dDENN_dom"/>
</dbReference>
<dbReference type="FunFam" id="3.40.50.11500:FF:000002">
    <property type="entry name" value="MAP kinase-activating death domain protein-like Protein"/>
    <property type="match status" value="1"/>
</dbReference>
<dbReference type="GO" id="GO:0032483">
    <property type="term" value="P:regulation of Rab protein signal transduction"/>
    <property type="evidence" value="ECO:0007669"/>
    <property type="project" value="TreeGrafter"/>
</dbReference>
<feature type="compositionally biased region" description="Low complexity" evidence="10">
    <location>
        <begin position="558"/>
        <end position="568"/>
    </location>
</feature>
<comment type="subcellular location">
    <subcellularLocation>
        <location evidence="1">Cell membrane</location>
    </subcellularLocation>
    <subcellularLocation>
        <location evidence="2">Cytoplasm</location>
    </subcellularLocation>
</comment>
<evidence type="ECO:0000256" key="6">
    <source>
        <dbReference type="ARBA" id="ARBA00022490"/>
    </source>
</evidence>
<evidence type="ECO:0000256" key="10">
    <source>
        <dbReference type="SAM" id="MobiDB-lite"/>
    </source>
</evidence>
<evidence type="ECO:0000256" key="3">
    <source>
        <dbReference type="ARBA" id="ARBA00005978"/>
    </source>
</evidence>
<dbReference type="InterPro" id="IPR039980">
    <property type="entry name" value="MADD"/>
</dbReference>
<dbReference type="InterPro" id="IPR057469">
    <property type="entry name" value="PH_MADD"/>
</dbReference>
<dbReference type="GO" id="GO:0005829">
    <property type="term" value="C:cytosol"/>
    <property type="evidence" value="ECO:0007669"/>
    <property type="project" value="TreeGrafter"/>
</dbReference>
<evidence type="ECO:0000256" key="5">
    <source>
        <dbReference type="ARBA" id="ARBA00022475"/>
    </source>
</evidence>
<dbReference type="Proteomes" id="UP000225706">
    <property type="component" value="Unassembled WGS sequence"/>
</dbReference>
<accession>A0A2B4S4Z4</accession>
<dbReference type="InterPro" id="IPR037516">
    <property type="entry name" value="Tripartite_DENN"/>
</dbReference>
<dbReference type="InterPro" id="IPR056574">
    <property type="entry name" value="Death_MADD"/>
</dbReference>
<keyword evidence="6" id="KW-0963">Cytoplasm</keyword>
<keyword evidence="5" id="KW-1003">Cell membrane</keyword>
<evidence type="ECO:0000256" key="9">
    <source>
        <dbReference type="ARBA" id="ARBA00023136"/>
    </source>
</evidence>
<dbReference type="PANTHER" id="PTHR13008">
    <property type="entry name" value="MAP-KINASE ACTIVATING DEATH DOMAIN PROTEIN MADD /DENN/AEX-3 C.ELEGANS"/>
    <property type="match status" value="1"/>
</dbReference>
<feature type="region of interest" description="Disordered" evidence="10">
    <location>
        <begin position="443"/>
        <end position="463"/>
    </location>
</feature>
<evidence type="ECO:0000313" key="13">
    <source>
        <dbReference type="Proteomes" id="UP000225706"/>
    </source>
</evidence>
<dbReference type="EMBL" id="LSMT01000143">
    <property type="protein sequence ID" value="PFX25764.1"/>
    <property type="molecule type" value="Genomic_DNA"/>
</dbReference>
<dbReference type="OrthoDB" id="6019893at2759"/>
<evidence type="ECO:0000256" key="7">
    <source>
        <dbReference type="ARBA" id="ARBA00022658"/>
    </source>
</evidence>
<feature type="region of interest" description="Disordered" evidence="10">
    <location>
        <begin position="902"/>
        <end position="925"/>
    </location>
</feature>
<comment type="similarity">
    <text evidence="3">Belongs to the MADD family.</text>
</comment>
<keyword evidence="13" id="KW-1185">Reference proteome</keyword>
<keyword evidence="8" id="KW-0053">Apoptosis</keyword>
<feature type="compositionally biased region" description="Polar residues" evidence="10">
    <location>
        <begin position="509"/>
        <end position="521"/>
    </location>
</feature>
<feature type="compositionally biased region" description="Basic and acidic residues" evidence="10">
    <location>
        <begin position="908"/>
        <end position="917"/>
    </location>
</feature>
<comment type="caution">
    <text evidence="12">The sequence shown here is derived from an EMBL/GenBank/DDBJ whole genome shotgun (WGS) entry which is preliminary data.</text>
</comment>
<protein>
    <recommendedName>
        <fullName evidence="4">MAP kinase-activating death domain protein</fullName>
    </recommendedName>
</protein>
<feature type="region of interest" description="Disordered" evidence="10">
    <location>
        <begin position="493"/>
        <end position="581"/>
    </location>
</feature>
<keyword evidence="12" id="KW-0418">Kinase</keyword>
<feature type="domain" description="UDENN" evidence="11">
    <location>
        <begin position="1"/>
        <end position="358"/>
    </location>
</feature>
<dbReference type="InterPro" id="IPR043153">
    <property type="entry name" value="DENN_C"/>
</dbReference>
<dbReference type="GO" id="GO:0005085">
    <property type="term" value="F:guanyl-nucleotide exchange factor activity"/>
    <property type="evidence" value="ECO:0007669"/>
    <property type="project" value="UniProtKB-KW"/>
</dbReference>
<dbReference type="GO" id="GO:0042981">
    <property type="term" value="P:regulation of apoptotic process"/>
    <property type="evidence" value="ECO:0007669"/>
    <property type="project" value="TreeGrafter"/>
</dbReference>
<dbReference type="Gene3D" id="3.40.50.11500">
    <property type="match status" value="1"/>
</dbReference>
<dbReference type="SMART" id="SM00801">
    <property type="entry name" value="dDENN"/>
    <property type="match status" value="1"/>
</dbReference>
<organism evidence="12 13">
    <name type="scientific">Stylophora pistillata</name>
    <name type="common">Smooth cauliflower coral</name>
    <dbReference type="NCBI Taxonomy" id="50429"/>
    <lineage>
        <taxon>Eukaryota</taxon>
        <taxon>Metazoa</taxon>
        <taxon>Cnidaria</taxon>
        <taxon>Anthozoa</taxon>
        <taxon>Hexacorallia</taxon>
        <taxon>Scleractinia</taxon>
        <taxon>Astrocoeniina</taxon>
        <taxon>Pocilloporidae</taxon>
        <taxon>Stylophora</taxon>
    </lineage>
</organism>
<dbReference type="PANTHER" id="PTHR13008:SF7">
    <property type="entry name" value="MAP KINASE-ACTIVATING DEATH DOMAIN PROTEIN"/>
    <property type="match status" value="1"/>
</dbReference>
<keyword evidence="7" id="KW-0344">Guanine-nucleotide releasing factor</keyword>
<evidence type="ECO:0000256" key="2">
    <source>
        <dbReference type="ARBA" id="ARBA00004496"/>
    </source>
</evidence>
<feature type="region of interest" description="Disordered" evidence="10">
    <location>
        <begin position="603"/>
        <end position="634"/>
    </location>
</feature>
<evidence type="ECO:0000256" key="1">
    <source>
        <dbReference type="ARBA" id="ARBA00004236"/>
    </source>
</evidence>
<evidence type="ECO:0000256" key="4">
    <source>
        <dbReference type="ARBA" id="ARBA00017868"/>
    </source>
</evidence>
<reference evidence="13" key="1">
    <citation type="journal article" date="2017" name="bioRxiv">
        <title>Comparative analysis of the genomes of Stylophora pistillata and Acropora digitifera provides evidence for extensive differences between species of corals.</title>
        <authorList>
            <person name="Voolstra C.R."/>
            <person name="Li Y."/>
            <person name="Liew Y.J."/>
            <person name="Baumgarten S."/>
            <person name="Zoccola D."/>
            <person name="Flot J.-F."/>
            <person name="Tambutte S."/>
            <person name="Allemand D."/>
            <person name="Aranda M."/>
        </authorList>
    </citation>
    <scope>NUCLEOTIDE SEQUENCE [LARGE SCALE GENOMIC DNA]</scope>
</reference>
<dbReference type="STRING" id="50429.A0A2B4S4Z4"/>
<dbReference type="GO" id="GO:0016301">
    <property type="term" value="F:kinase activity"/>
    <property type="evidence" value="ECO:0007669"/>
    <property type="project" value="UniProtKB-KW"/>
</dbReference>